<proteinExistence type="evidence at transcript level"/>
<dbReference type="GO" id="GO:0005730">
    <property type="term" value="C:nucleolus"/>
    <property type="evidence" value="ECO:0007669"/>
    <property type="project" value="UniProtKB-SubCell"/>
</dbReference>
<evidence type="ECO:0000256" key="2">
    <source>
        <dbReference type="ARBA" id="ARBA00005264"/>
    </source>
</evidence>
<dbReference type="EMBL" id="AK374590">
    <property type="protein sequence ID" value="BAK05786.1"/>
    <property type="molecule type" value="mRNA"/>
</dbReference>
<dbReference type="PANTHER" id="PTHR14927:SF0">
    <property type="entry name" value="NUCLEOLAR PROTEIN 10"/>
    <property type="match status" value="1"/>
</dbReference>
<feature type="compositionally biased region" description="Basic and acidic residues" evidence="6">
    <location>
        <begin position="741"/>
        <end position="760"/>
    </location>
</feature>
<evidence type="ECO:0000256" key="1">
    <source>
        <dbReference type="ARBA" id="ARBA00004604"/>
    </source>
</evidence>
<feature type="compositionally biased region" description="Basic and acidic residues" evidence="6">
    <location>
        <begin position="601"/>
        <end position="612"/>
    </location>
</feature>
<feature type="compositionally biased region" description="Acidic residues" evidence="6">
    <location>
        <begin position="613"/>
        <end position="633"/>
    </location>
</feature>
<evidence type="ECO:0000259" key="8">
    <source>
        <dbReference type="Pfam" id="PF23097"/>
    </source>
</evidence>
<dbReference type="Pfam" id="PF23098">
    <property type="entry name" value="Beta-prop_NOL10_N"/>
    <property type="match status" value="1"/>
</dbReference>
<evidence type="ECO:0000256" key="3">
    <source>
        <dbReference type="ARBA" id="ARBA00022574"/>
    </source>
</evidence>
<evidence type="ECO:0000256" key="4">
    <source>
        <dbReference type="ARBA" id="ARBA00022737"/>
    </source>
</evidence>
<feature type="domain" description="NUC153" evidence="7">
    <location>
        <begin position="554"/>
        <end position="580"/>
    </location>
</feature>
<dbReference type="InterPro" id="IPR040382">
    <property type="entry name" value="NOL10/Enp2"/>
</dbReference>
<feature type="compositionally biased region" description="Polar residues" evidence="6">
    <location>
        <begin position="1"/>
        <end position="10"/>
    </location>
</feature>
<dbReference type="InterPro" id="IPR015943">
    <property type="entry name" value="WD40/YVTN_repeat-like_dom_sf"/>
</dbReference>
<sequence>MPEASSSTAPYTRIYTVNGPSTTSSSSLPTWITTKARTKGGPNKKRSRTQHSLGQLELIQDFAFPQSAIKIKLTDDGQHAVGTGTYKPMMKVWDLNQLTVKFERVTDAENVDFVMLSQDWTKSLHLQADRSLQLHTQGGLHHTVRLPTYGRALTYHSPSCEALVAATGKEIFRFNLDEGRYMMPLVVGGGSKKSTGAEDIDGVNCIDVDKNHGLWSFGLDGAKKGHVEFWDPRSRTALTSLHLPTSSLKPTAIASPYLSITALQSHPTDGLSLAVGTSTGHTLLYDLRSPRPFAVKDQGYGEAVKNVSWLTSADGSTSKISSADSKVIKVWEKSSAGENLFSLQPHAPLLDLCPLPGSGILLAALDSPQMSAYYVPELGPAPRWASFLDGVTEELEDDVDGVNGGGKGAYRDYKFVDRAELDTLGLSHLVGTSTLKPYMHGYFLSLKLYTTARLLSNPSSYTEHREKVVESKIAAQQESRIRARKQQPKVNKALAERVRKQEEREEAKEKRRRERKGLVDGDLEEEEDEDEVDEGETDGKKKKKSASTTNILQDPRFAELWENPDFEVDEQSREYELLNPGSVHAAKRQKTAVEEEEEESDRASSDGLSHSDDDSDEADDKDGDESQDSDEEGELRPRNFSWVDKEEYVQRQKALSKPRMVAGGGDDEDEDGRTRVGRGSTFGQRLKRGDRDAAAGSSKGKSRDDGILTARRTKDGGMEMSFVPQASGGRGEDDLNVDYVPQKKEAADDGKKPGDKRVERFAAGLEKGGYRGSADGNREVTEDERKGRSSRRHPGRSASKNVFRGL</sequence>
<comment type="similarity">
    <text evidence="2">Belongs to the WD repeat NOL10/ENP2 family.</text>
</comment>
<dbReference type="Pfam" id="PF08159">
    <property type="entry name" value="NUC153"/>
    <property type="match status" value="1"/>
</dbReference>
<feature type="region of interest" description="Disordered" evidence="6">
    <location>
        <begin position="1"/>
        <end position="50"/>
    </location>
</feature>
<feature type="domain" description="Nucleolar protein 10-like N-terminal" evidence="9">
    <location>
        <begin position="21"/>
        <end position="397"/>
    </location>
</feature>
<evidence type="ECO:0000259" key="9">
    <source>
        <dbReference type="Pfam" id="PF23098"/>
    </source>
</evidence>
<organism evidence="10">
    <name type="scientific">Hordeum vulgare subsp. vulgare</name>
    <name type="common">Domesticated barley</name>
    <dbReference type="NCBI Taxonomy" id="112509"/>
    <lineage>
        <taxon>Eukaryota</taxon>
        <taxon>Viridiplantae</taxon>
        <taxon>Streptophyta</taxon>
        <taxon>Embryophyta</taxon>
        <taxon>Tracheophyta</taxon>
        <taxon>Spermatophyta</taxon>
        <taxon>Magnoliopsida</taxon>
        <taxon>Liliopsida</taxon>
        <taxon>Poales</taxon>
        <taxon>Poaceae</taxon>
        <taxon>BOP clade</taxon>
        <taxon>Pooideae</taxon>
        <taxon>Triticodae</taxon>
        <taxon>Triticeae</taxon>
        <taxon>Hordeinae</taxon>
        <taxon>Hordeum</taxon>
    </lineage>
</organism>
<evidence type="ECO:0000256" key="5">
    <source>
        <dbReference type="ARBA" id="ARBA00023242"/>
    </source>
</evidence>
<feature type="compositionally biased region" description="Basic residues" evidence="6">
    <location>
        <begin position="36"/>
        <end position="49"/>
    </location>
</feature>
<dbReference type="Gene3D" id="2.130.10.10">
    <property type="entry name" value="YVTN repeat-like/Quinoprotein amine dehydrogenase"/>
    <property type="match status" value="1"/>
</dbReference>
<feature type="domain" description="Nucleolar protein 10-like second" evidence="8">
    <location>
        <begin position="410"/>
        <end position="456"/>
    </location>
</feature>
<keyword evidence="3" id="KW-0853">WD repeat</keyword>
<comment type="subcellular location">
    <subcellularLocation>
        <location evidence="1">Nucleus</location>
        <location evidence="1">Nucleolus</location>
    </subcellularLocation>
</comment>
<dbReference type="InterPro" id="IPR036322">
    <property type="entry name" value="WD40_repeat_dom_sf"/>
</dbReference>
<keyword evidence="4" id="KW-0677">Repeat</keyword>
<feature type="compositionally biased region" description="Basic and acidic residues" evidence="6">
    <location>
        <begin position="776"/>
        <end position="787"/>
    </location>
</feature>
<protein>
    <submittedName>
        <fullName evidence="10">Predicted protein</fullName>
    </submittedName>
</protein>
<reference evidence="10" key="1">
    <citation type="journal article" date="2011" name="Plant Physiol.">
        <title>Comprehensive sequence analysis of 24,783 barley full-length cDNAs derived from 12 clone libraries.</title>
        <authorList>
            <person name="Matsumoto T."/>
            <person name="Tanaka T."/>
            <person name="Sakai H."/>
            <person name="Amano N."/>
            <person name="Kanamori H."/>
            <person name="Kurita K."/>
            <person name="Kikuta A."/>
            <person name="Kamiya K."/>
            <person name="Yamamoto M."/>
            <person name="Ikawa H."/>
            <person name="Fujii N."/>
            <person name="Hori K."/>
            <person name="Itoh T."/>
            <person name="Sato K."/>
        </authorList>
    </citation>
    <scope>NUCLEOTIDE SEQUENCE</scope>
    <source>
        <tissue evidence="10">Seed</tissue>
    </source>
</reference>
<feature type="region of interest" description="Disordered" evidence="6">
    <location>
        <begin position="476"/>
        <end position="806"/>
    </location>
</feature>
<keyword evidence="5" id="KW-0539">Nucleus</keyword>
<dbReference type="InterPro" id="IPR012580">
    <property type="entry name" value="NUC153"/>
</dbReference>
<accession>F2EEL4</accession>
<name>F2EEL4_HORVV</name>
<dbReference type="InterPro" id="IPR056550">
    <property type="entry name" value="NOL10_2nd"/>
</dbReference>
<feature type="compositionally biased region" description="Acidic residues" evidence="6">
    <location>
        <begin position="521"/>
        <end position="536"/>
    </location>
</feature>
<feature type="compositionally biased region" description="Basic and acidic residues" evidence="6">
    <location>
        <begin position="494"/>
        <end position="509"/>
    </location>
</feature>
<dbReference type="InterPro" id="IPR056551">
    <property type="entry name" value="Beta-prop_NOL10_N"/>
</dbReference>
<evidence type="ECO:0000259" key="7">
    <source>
        <dbReference type="Pfam" id="PF08159"/>
    </source>
</evidence>
<evidence type="ECO:0000256" key="6">
    <source>
        <dbReference type="SAM" id="MobiDB-lite"/>
    </source>
</evidence>
<evidence type="ECO:0000313" key="10">
    <source>
        <dbReference type="EMBL" id="BAK05786.1"/>
    </source>
</evidence>
<dbReference type="PANTHER" id="PTHR14927">
    <property type="entry name" value="NUCLEOLAR PROTEIN 10"/>
    <property type="match status" value="1"/>
</dbReference>
<dbReference type="SUPFAM" id="SSF50978">
    <property type="entry name" value="WD40 repeat-like"/>
    <property type="match status" value="1"/>
</dbReference>
<dbReference type="AlphaFoldDB" id="F2EEL4"/>
<feature type="compositionally biased region" description="Low complexity" evidence="6">
    <location>
        <begin position="21"/>
        <end position="34"/>
    </location>
</feature>
<dbReference type="Pfam" id="PF23097">
    <property type="entry name" value="NOL10_2nd"/>
    <property type="match status" value="1"/>
</dbReference>
<feature type="compositionally biased region" description="Basic and acidic residues" evidence="6">
    <location>
        <begin position="701"/>
        <end position="717"/>
    </location>
</feature>